<evidence type="ECO:0000313" key="1">
    <source>
        <dbReference type="EMBL" id="SFL12571.1"/>
    </source>
</evidence>
<name>A0A1I4F831_9HYPH</name>
<organism evidence="1 2">
    <name type="scientific">Neomesorhizobium albiziae</name>
    <dbReference type="NCBI Taxonomy" id="335020"/>
    <lineage>
        <taxon>Bacteria</taxon>
        <taxon>Pseudomonadati</taxon>
        <taxon>Pseudomonadota</taxon>
        <taxon>Alphaproteobacteria</taxon>
        <taxon>Hyphomicrobiales</taxon>
        <taxon>Phyllobacteriaceae</taxon>
        <taxon>Neomesorhizobium</taxon>
    </lineage>
</organism>
<dbReference type="RefSeq" id="WP_149763948.1">
    <property type="nucleotide sequence ID" value="NZ_BSPE01000013.1"/>
</dbReference>
<dbReference type="Proteomes" id="UP000323300">
    <property type="component" value="Unassembled WGS sequence"/>
</dbReference>
<proteinExistence type="predicted"/>
<accession>A0A1I4F831</accession>
<keyword evidence="2" id="KW-1185">Reference proteome</keyword>
<evidence type="ECO:0000313" key="2">
    <source>
        <dbReference type="Proteomes" id="UP000323300"/>
    </source>
</evidence>
<dbReference type="EMBL" id="FOSL01000036">
    <property type="protein sequence ID" value="SFL12571.1"/>
    <property type="molecule type" value="Genomic_DNA"/>
</dbReference>
<gene>
    <name evidence="1" type="ORF">SAMN04488498_13617</name>
</gene>
<dbReference type="AlphaFoldDB" id="A0A1I4F831"/>
<dbReference type="OrthoDB" id="8215000at2"/>
<reference evidence="1 2" key="1">
    <citation type="submission" date="2016-10" db="EMBL/GenBank/DDBJ databases">
        <authorList>
            <person name="Varghese N."/>
            <person name="Submissions S."/>
        </authorList>
    </citation>
    <scope>NUCLEOTIDE SEQUENCE [LARGE SCALE GENOMIC DNA]</scope>
    <source>
        <strain evidence="1 2">DSM 21822</strain>
    </source>
</reference>
<protein>
    <submittedName>
        <fullName evidence="1">Uncharacterized protein</fullName>
    </submittedName>
</protein>
<sequence>MSVVTRSECSALPAGMAAAPWCAHLGDIERFSQMLHETNLNACGSFDDAPGKGPGNYELESAEHGSEAPTGQNLLYFLGATLLGGAILKTSIEIQEATEQGTAPRSAELAELAEAIADRISVGRDNVGDSTVQIVLHGELLGDTRVTISYRHDTLRIFIESERLWPILQFQGHAFARDLSNRLGMRVAVTVGAHSSTPEEQDNNGGSRGLEPVLHHIAEKGT</sequence>